<feature type="signal peptide" evidence="11">
    <location>
        <begin position="1"/>
        <end position="17"/>
    </location>
</feature>
<keyword evidence="15" id="KW-1185">Reference proteome</keyword>
<evidence type="ECO:0000256" key="3">
    <source>
        <dbReference type="ARBA" id="ARBA00006083"/>
    </source>
</evidence>
<gene>
    <name evidence="14" type="ORF">PHYEVI_LOCUS2746</name>
</gene>
<evidence type="ECO:0000256" key="6">
    <source>
        <dbReference type="ARBA" id="ARBA00022525"/>
    </source>
</evidence>
<dbReference type="EC" id="3.5.4.4" evidence="4"/>
<dbReference type="SUPFAM" id="SSF51556">
    <property type="entry name" value="Metallo-dependent hydrolases"/>
    <property type="match status" value="1"/>
</dbReference>
<evidence type="ECO:0000256" key="1">
    <source>
        <dbReference type="ARBA" id="ARBA00001947"/>
    </source>
</evidence>
<evidence type="ECO:0000313" key="15">
    <source>
        <dbReference type="Proteomes" id="UP001153712"/>
    </source>
</evidence>
<dbReference type="FunFam" id="3.20.20.140:FF:000017">
    <property type="entry name" value="Adenosine deaminase 2"/>
    <property type="match status" value="1"/>
</dbReference>
<proteinExistence type="inferred from homology"/>
<feature type="domain" description="Adenosine deaminase" evidence="12">
    <location>
        <begin position="186"/>
        <end position="471"/>
    </location>
</feature>
<evidence type="ECO:0000259" key="13">
    <source>
        <dbReference type="Pfam" id="PF08451"/>
    </source>
</evidence>
<evidence type="ECO:0000256" key="4">
    <source>
        <dbReference type="ARBA" id="ARBA00012784"/>
    </source>
</evidence>
<accession>A0A9P0GN72</accession>
<keyword evidence="6" id="KW-0964">Secreted</keyword>
<evidence type="ECO:0000313" key="14">
    <source>
        <dbReference type="EMBL" id="CAH1161101.1"/>
    </source>
</evidence>
<dbReference type="GO" id="GO:0006154">
    <property type="term" value="P:adenosine catabolic process"/>
    <property type="evidence" value="ECO:0007669"/>
    <property type="project" value="InterPro"/>
</dbReference>
<comment type="similarity">
    <text evidence="3">Belongs to the metallo-dependent hydrolases superfamily. Adenosine and AMP deaminases family. ADGF subfamily.</text>
</comment>
<dbReference type="NCBIfam" id="TIGR01431">
    <property type="entry name" value="adm_rel"/>
    <property type="match status" value="1"/>
</dbReference>
<dbReference type="InterPro" id="IPR001365">
    <property type="entry name" value="A_deaminase_dom"/>
</dbReference>
<evidence type="ECO:0000256" key="5">
    <source>
        <dbReference type="ARBA" id="ARBA00018099"/>
    </source>
</evidence>
<dbReference type="Pfam" id="PF00962">
    <property type="entry name" value="A_deaminase"/>
    <property type="match status" value="1"/>
</dbReference>
<evidence type="ECO:0000256" key="8">
    <source>
        <dbReference type="ARBA" id="ARBA00022729"/>
    </source>
</evidence>
<feature type="domain" description="Adenosine/AMP deaminase N-terminal" evidence="13">
    <location>
        <begin position="14"/>
        <end position="92"/>
    </location>
</feature>
<dbReference type="Pfam" id="PF08451">
    <property type="entry name" value="A_deaminase_N"/>
    <property type="match status" value="1"/>
</dbReference>
<keyword evidence="8 11" id="KW-0732">Signal</keyword>
<comment type="catalytic activity">
    <reaction evidence="10">
        <text>adenosine + H2O + H(+) = inosine + NH4(+)</text>
        <dbReference type="Rhea" id="RHEA:24408"/>
        <dbReference type="ChEBI" id="CHEBI:15377"/>
        <dbReference type="ChEBI" id="CHEBI:15378"/>
        <dbReference type="ChEBI" id="CHEBI:16335"/>
        <dbReference type="ChEBI" id="CHEBI:17596"/>
        <dbReference type="ChEBI" id="CHEBI:28938"/>
        <dbReference type="EC" id="3.5.4.4"/>
    </reaction>
</comment>
<name>A0A9P0GN72_PHYSR</name>
<dbReference type="InterPro" id="IPR013659">
    <property type="entry name" value="A_deaminase_N"/>
</dbReference>
<dbReference type="GO" id="GO:0005615">
    <property type="term" value="C:extracellular space"/>
    <property type="evidence" value="ECO:0007669"/>
    <property type="project" value="InterPro"/>
</dbReference>
<comment type="cofactor">
    <cofactor evidence="1">
        <name>Zn(2+)</name>
        <dbReference type="ChEBI" id="CHEBI:29105"/>
    </cofactor>
</comment>
<evidence type="ECO:0000256" key="2">
    <source>
        <dbReference type="ARBA" id="ARBA00004613"/>
    </source>
</evidence>
<evidence type="ECO:0000259" key="12">
    <source>
        <dbReference type="Pfam" id="PF00962"/>
    </source>
</evidence>
<dbReference type="InterPro" id="IPR006331">
    <property type="entry name" value="ADGF"/>
</dbReference>
<evidence type="ECO:0000256" key="9">
    <source>
        <dbReference type="ARBA" id="ARBA00022801"/>
    </source>
</evidence>
<dbReference type="AlphaFoldDB" id="A0A9P0GN72"/>
<feature type="chain" id="PRO_5040479728" description="Adenosine deaminase" evidence="11">
    <location>
        <begin position="18"/>
        <end position="504"/>
    </location>
</feature>
<comment type="subcellular location">
    <subcellularLocation>
        <location evidence="2">Secreted</location>
    </subcellularLocation>
</comment>
<reference evidence="14" key="1">
    <citation type="submission" date="2022-01" db="EMBL/GenBank/DDBJ databases">
        <authorList>
            <person name="King R."/>
        </authorList>
    </citation>
    <scope>NUCLEOTIDE SEQUENCE</scope>
</reference>
<dbReference type="PANTHER" id="PTHR11409">
    <property type="entry name" value="ADENOSINE DEAMINASE"/>
    <property type="match status" value="1"/>
</dbReference>
<sequence>MKKLILAIACLINLTTGDYWTDREKLIQLDRASNIGSTLNLTEKETIADAFILNLKKQELQVGFNDPKKFPSALHFFKSRPIIETSPIFNIITRLPKGSSLHSHDLALTSQEYLYNQTFRENLYACLTDDTLLLHFFNPNNISTSCEWTLLKDLRENRLDFEEFLKSKMSIVRDDPVKAYPTINEVWKGFQQTFRTVVGLITYKPVFEGFFYQALRELRDDNVKYAEIRGYLPHVYDLDGRLYDEEEVVGIYENVTRRFKEDFTDFVGAKFIYAPNRRVTNNTMEAEVQIYKKIRSAYADFVVGFDLVGQEDKGWPLGDYIPQLLEIRSAGGHFYFHAGETNWFGFASDEDLFDAVLLNATRLGHAYALLKHPALAEAVKSRGIAVEVCPISNQVLKLVDDLRNHPAAVMIADGYPVVVAPDDPGFWGARGLSYDWYVAFMGMTSKGTGLRFLKQLALNSITYSSLNATEMAGALKQWKVDWDDFVDGLVRNEYFGYNEVLKVV</sequence>
<protein>
    <recommendedName>
        <fullName evidence="5">Adenosine deaminase</fullName>
        <ecNumber evidence="4">3.5.4.4</ecNumber>
    </recommendedName>
</protein>
<dbReference type="InterPro" id="IPR006330">
    <property type="entry name" value="Ado/ade_deaminase"/>
</dbReference>
<dbReference type="GO" id="GO:0046872">
    <property type="term" value="F:metal ion binding"/>
    <property type="evidence" value="ECO:0007669"/>
    <property type="project" value="UniProtKB-KW"/>
</dbReference>
<dbReference type="Gene3D" id="3.20.20.140">
    <property type="entry name" value="Metal-dependent hydrolases"/>
    <property type="match status" value="1"/>
</dbReference>
<dbReference type="Proteomes" id="UP001153712">
    <property type="component" value="Chromosome 12"/>
</dbReference>
<dbReference type="PANTHER" id="PTHR11409:SF39">
    <property type="entry name" value="ADENOSINE DEAMINASE 2"/>
    <property type="match status" value="1"/>
</dbReference>
<dbReference type="OrthoDB" id="7202371at2759"/>
<evidence type="ECO:0000256" key="7">
    <source>
        <dbReference type="ARBA" id="ARBA00022723"/>
    </source>
</evidence>
<evidence type="ECO:0000256" key="11">
    <source>
        <dbReference type="SAM" id="SignalP"/>
    </source>
</evidence>
<dbReference type="InterPro" id="IPR032466">
    <property type="entry name" value="Metal_Hydrolase"/>
</dbReference>
<organism evidence="14 15">
    <name type="scientific">Phyllotreta striolata</name>
    <name type="common">Striped flea beetle</name>
    <name type="synonym">Crioceris striolata</name>
    <dbReference type="NCBI Taxonomy" id="444603"/>
    <lineage>
        <taxon>Eukaryota</taxon>
        <taxon>Metazoa</taxon>
        <taxon>Ecdysozoa</taxon>
        <taxon>Arthropoda</taxon>
        <taxon>Hexapoda</taxon>
        <taxon>Insecta</taxon>
        <taxon>Pterygota</taxon>
        <taxon>Neoptera</taxon>
        <taxon>Endopterygota</taxon>
        <taxon>Coleoptera</taxon>
        <taxon>Polyphaga</taxon>
        <taxon>Cucujiformia</taxon>
        <taxon>Chrysomeloidea</taxon>
        <taxon>Chrysomelidae</taxon>
        <taxon>Galerucinae</taxon>
        <taxon>Alticini</taxon>
        <taxon>Phyllotreta</taxon>
    </lineage>
</organism>
<dbReference type="GO" id="GO:0004000">
    <property type="term" value="F:adenosine deaminase activity"/>
    <property type="evidence" value="ECO:0007669"/>
    <property type="project" value="InterPro"/>
</dbReference>
<dbReference type="EMBL" id="OU900105">
    <property type="protein sequence ID" value="CAH1161101.1"/>
    <property type="molecule type" value="Genomic_DNA"/>
</dbReference>
<evidence type="ECO:0000256" key="10">
    <source>
        <dbReference type="ARBA" id="ARBA00047764"/>
    </source>
</evidence>
<dbReference type="GO" id="GO:0046103">
    <property type="term" value="P:inosine biosynthetic process"/>
    <property type="evidence" value="ECO:0007669"/>
    <property type="project" value="TreeGrafter"/>
</dbReference>
<keyword evidence="9" id="KW-0378">Hydrolase</keyword>
<keyword evidence="7" id="KW-0479">Metal-binding</keyword>